<sequence>MVRFGTFVIKMMLLLFALLVVTDLMRYFLLHSEVEAESSKGLKYMLSALGTGEGSNVMGTLEEVKQRTRDAFDRYIAAQYPDSAYVKESGEDGTYYFYNITPRPDRLQNTKLRILSGRITVQLKLPAEVEKSDSSADLVPTYEVGLGYRRFLMSSLNLHPGVDTVWEERSMMRFPVSHVELAEFRIGASSGTIAVPSPIPTP</sequence>
<organism evidence="1 2">
    <name type="scientific">Paenibacillus mucilaginosus (strain KNP414)</name>
    <dbReference type="NCBI Taxonomy" id="1036673"/>
    <lineage>
        <taxon>Bacteria</taxon>
        <taxon>Bacillati</taxon>
        <taxon>Bacillota</taxon>
        <taxon>Bacilli</taxon>
        <taxon>Bacillales</taxon>
        <taxon>Paenibacillaceae</taxon>
        <taxon>Paenibacillus</taxon>
    </lineage>
</organism>
<dbReference type="PATRIC" id="fig|1036673.3.peg.364"/>
<dbReference type="RefSeq" id="WP_013914203.1">
    <property type="nucleotide sequence ID" value="NC_015690.1"/>
</dbReference>
<protein>
    <submittedName>
        <fullName evidence="1">Uncharacterized protein</fullName>
    </submittedName>
</protein>
<evidence type="ECO:0000313" key="2">
    <source>
        <dbReference type="Proteomes" id="UP000006620"/>
    </source>
</evidence>
<dbReference type="Proteomes" id="UP000006620">
    <property type="component" value="Chromosome"/>
</dbReference>
<reference evidence="2" key="1">
    <citation type="submission" date="2011-06" db="EMBL/GenBank/DDBJ databases">
        <title>Complete genome sequence of Paenibacillus mucilaginosus KNP414.</title>
        <authorList>
            <person name="Wang J."/>
            <person name="Hu S."/>
            <person name="Hu X."/>
            <person name="Zhang B."/>
            <person name="Dong D."/>
            <person name="Zhang S."/>
            <person name="Zhao K."/>
            <person name="Wu D."/>
        </authorList>
    </citation>
    <scope>NUCLEOTIDE SEQUENCE [LARGE SCALE GENOMIC DNA]</scope>
    <source>
        <strain evidence="2">KNP414</strain>
    </source>
</reference>
<dbReference type="KEGG" id="pms:KNP414_00412"/>
<proteinExistence type="predicted"/>
<accession>F8FP87</accession>
<evidence type="ECO:0000313" key="1">
    <source>
        <dbReference type="EMBL" id="AEI39037.1"/>
    </source>
</evidence>
<dbReference type="HOGENOM" id="CLU_1413947_0_0_9"/>
<dbReference type="EMBL" id="CP002869">
    <property type="protein sequence ID" value="AEI39037.1"/>
    <property type="molecule type" value="Genomic_DNA"/>
</dbReference>
<name>F8FP87_PAEMK</name>
<reference evidence="1 2" key="2">
    <citation type="journal article" date="2013" name="Genome Announc.">
        <title>Genome Sequence of Growth-Improving Paenibacillus mucilaginosus Strain KNP414.</title>
        <authorList>
            <person name="Lu J.J."/>
            <person name="Wang J.F."/>
            <person name="Hu X.F."/>
        </authorList>
    </citation>
    <scope>NUCLEOTIDE SEQUENCE [LARGE SCALE GENOMIC DNA]</scope>
    <source>
        <strain evidence="1 2">KNP414</strain>
    </source>
</reference>
<dbReference type="AlphaFoldDB" id="F8FP87"/>
<gene>
    <name evidence="1" type="ordered locus">KNP414_00412</name>
</gene>